<protein>
    <recommendedName>
        <fullName evidence="2">Ubiquitin 3 binding protein But2 C-terminal domain-containing protein</fullName>
    </recommendedName>
</protein>
<reference evidence="3 4" key="1">
    <citation type="journal article" date="2021" name="Nat. Commun.">
        <title>Genetic determinants of endophytism in the Arabidopsis root mycobiome.</title>
        <authorList>
            <person name="Mesny F."/>
            <person name="Miyauchi S."/>
            <person name="Thiergart T."/>
            <person name="Pickel B."/>
            <person name="Atanasova L."/>
            <person name="Karlsson M."/>
            <person name="Huettel B."/>
            <person name="Barry K.W."/>
            <person name="Haridas S."/>
            <person name="Chen C."/>
            <person name="Bauer D."/>
            <person name="Andreopoulos W."/>
            <person name="Pangilinan J."/>
            <person name="LaButti K."/>
            <person name="Riley R."/>
            <person name="Lipzen A."/>
            <person name="Clum A."/>
            <person name="Drula E."/>
            <person name="Henrissat B."/>
            <person name="Kohler A."/>
            <person name="Grigoriev I.V."/>
            <person name="Martin F.M."/>
            <person name="Hacquard S."/>
        </authorList>
    </citation>
    <scope>NUCLEOTIDE SEQUENCE [LARGE SCALE GENOMIC DNA]</scope>
    <source>
        <strain evidence="3 4">MPI-SDFR-AT-0080</strain>
    </source>
</reference>
<feature type="signal peptide" evidence="1">
    <location>
        <begin position="1"/>
        <end position="21"/>
    </location>
</feature>
<keyword evidence="1" id="KW-0732">Signal</keyword>
<dbReference type="Pfam" id="PF09792">
    <property type="entry name" value="But2"/>
    <property type="match status" value="1"/>
</dbReference>
<accession>A0ABQ8GUV4</accession>
<dbReference type="Proteomes" id="UP000774617">
    <property type="component" value="Unassembled WGS sequence"/>
</dbReference>
<keyword evidence="4" id="KW-1185">Reference proteome</keyword>
<evidence type="ECO:0000259" key="2">
    <source>
        <dbReference type="Pfam" id="PF09792"/>
    </source>
</evidence>
<evidence type="ECO:0000313" key="3">
    <source>
        <dbReference type="EMBL" id="KAH7064873.1"/>
    </source>
</evidence>
<gene>
    <name evidence="3" type="ORF">B0J12DRAFT_734276</name>
</gene>
<evidence type="ECO:0000313" key="4">
    <source>
        <dbReference type="Proteomes" id="UP000774617"/>
    </source>
</evidence>
<dbReference type="EMBL" id="JAGTJR010000001">
    <property type="protein sequence ID" value="KAH7064873.1"/>
    <property type="molecule type" value="Genomic_DNA"/>
</dbReference>
<comment type="caution">
    <text evidence="3">The sequence shown here is derived from an EMBL/GenBank/DDBJ whole genome shotgun (WGS) entry which is preliminary data.</text>
</comment>
<sequence>MHFTTIASALLVSGAATLTAALPTEAPASTNTLTRRTCKIQYPTHLFQILEDDPYHNTGDHAYVYTAQGAPDGGPSRHRWYTELQFAGVPPTATGCAVEFFFRENYSGLSASGNNKLNFYSVDRDVALSDTWVNRPKEVSLVGTQAVALVPGKETKLTAVTGSCHEVMSYLIEVEGERAGNVGWFQGEGDGLRLVYDC</sequence>
<dbReference type="InterPro" id="IPR018620">
    <property type="entry name" value="Ubiquitin3-bd_protein_But2_C"/>
</dbReference>
<feature type="domain" description="Ubiquitin 3 binding protein But2 C-terminal" evidence="2">
    <location>
        <begin position="89"/>
        <end position="186"/>
    </location>
</feature>
<organism evidence="3 4">
    <name type="scientific">Macrophomina phaseolina</name>
    <dbReference type="NCBI Taxonomy" id="35725"/>
    <lineage>
        <taxon>Eukaryota</taxon>
        <taxon>Fungi</taxon>
        <taxon>Dikarya</taxon>
        <taxon>Ascomycota</taxon>
        <taxon>Pezizomycotina</taxon>
        <taxon>Dothideomycetes</taxon>
        <taxon>Dothideomycetes incertae sedis</taxon>
        <taxon>Botryosphaeriales</taxon>
        <taxon>Botryosphaeriaceae</taxon>
        <taxon>Macrophomina</taxon>
    </lineage>
</organism>
<name>A0ABQ8GUV4_9PEZI</name>
<proteinExistence type="predicted"/>
<feature type="chain" id="PRO_5047245003" description="Ubiquitin 3 binding protein But2 C-terminal domain-containing protein" evidence="1">
    <location>
        <begin position="22"/>
        <end position="198"/>
    </location>
</feature>
<evidence type="ECO:0000256" key="1">
    <source>
        <dbReference type="SAM" id="SignalP"/>
    </source>
</evidence>